<keyword evidence="2" id="KW-0732">Signal</keyword>
<dbReference type="InterPro" id="IPR005819">
    <property type="entry name" value="H1/H5"/>
</dbReference>
<dbReference type="InterPro" id="IPR027607">
    <property type="entry name" value="Surf_Exclu_SEC10/PgrA"/>
</dbReference>
<dbReference type="PRINTS" id="PR00624">
    <property type="entry name" value="HISTONEH5"/>
</dbReference>
<accession>A0ABT0HVZ0</accession>
<dbReference type="EMBL" id="JAJIAR010000001">
    <property type="protein sequence ID" value="MCK8611105.1"/>
    <property type="molecule type" value="Genomic_DNA"/>
</dbReference>
<feature type="region of interest" description="Disordered" evidence="1">
    <location>
        <begin position="34"/>
        <end position="134"/>
    </location>
</feature>
<feature type="compositionally biased region" description="Basic residues" evidence="1">
    <location>
        <begin position="38"/>
        <end position="134"/>
    </location>
</feature>
<name>A0ABT0HVZ0_9LACO</name>
<dbReference type="NCBIfam" id="TIGR04320">
    <property type="entry name" value="Surf_Exclu_PgrA"/>
    <property type="match status" value="1"/>
</dbReference>
<dbReference type="Proteomes" id="UP001522816">
    <property type="component" value="Unassembled WGS sequence"/>
</dbReference>
<feature type="signal peptide" evidence="2">
    <location>
        <begin position="1"/>
        <end position="20"/>
    </location>
</feature>
<evidence type="ECO:0000313" key="3">
    <source>
        <dbReference type="EMBL" id="MCK8611105.1"/>
    </source>
</evidence>
<dbReference type="RefSeq" id="WP_138727314.1">
    <property type="nucleotide sequence ID" value="NZ_JAJIAR010000001.1"/>
</dbReference>
<organism evidence="3 4">
    <name type="scientific">Apilactobacillus nanyangensis</name>
    <dbReference type="NCBI Taxonomy" id="2799579"/>
    <lineage>
        <taxon>Bacteria</taxon>
        <taxon>Bacillati</taxon>
        <taxon>Bacillota</taxon>
        <taxon>Bacilli</taxon>
        <taxon>Lactobacillales</taxon>
        <taxon>Lactobacillaceae</taxon>
        <taxon>Apilactobacillus</taxon>
    </lineage>
</organism>
<reference evidence="3 4" key="1">
    <citation type="submission" date="2021-11" db="EMBL/GenBank/DDBJ databases">
        <title>Comparative genomics of bee honey and flower isolates.</title>
        <authorList>
            <person name="Bechtner J.D."/>
            <person name="Gallus M.K."/>
            <person name="Ehrmann M."/>
        </authorList>
    </citation>
    <scope>NUCLEOTIDE SEQUENCE [LARGE SCALE GENOMIC DNA]</scope>
    <source>
        <strain evidence="3 4">7</strain>
    </source>
</reference>
<evidence type="ECO:0000256" key="2">
    <source>
        <dbReference type="SAM" id="SignalP"/>
    </source>
</evidence>
<sequence length="386" mass="42983">MRKIKAFSLLLIAMSLMLFAGNISETHISVNAQDTYQTKHKKKPAKKAKKPKKHTKTKHKKGTKKKATKKKKAVKKHVQKTTKAKKKHVKKAKKAIKAKKKVVKHKKAKKKAPKKAAKKVTKKKKAVKKTTKKKNVVTVVKPATTTPKSDANQYESVDGFNYPSDDYATPNATDTLNIPSGYLFSFNNATKQMDQGTASDASIQQSRQINTFHPSTADVNNKVDINNISTDLQRQLSQYAANLVNDLRHKLANNYPYTQDLTVTNRALQASSDVAKGYNNDNWNFSDKGGHDTAVLNNVFKNYQFSGYGENIAGSLLTSSYIEGPVTLANVKESIYGAICAMMFDDASSNWGHAINFLGIKFDSSARQEFGVSIDKMGQIHYEIYQ</sequence>
<protein>
    <submittedName>
        <fullName evidence="3">SEC10/PgrA surface exclusion domain-containing protein</fullName>
    </submittedName>
</protein>
<feature type="chain" id="PRO_5045881342" evidence="2">
    <location>
        <begin position="21"/>
        <end position="386"/>
    </location>
</feature>
<evidence type="ECO:0000256" key="1">
    <source>
        <dbReference type="SAM" id="MobiDB-lite"/>
    </source>
</evidence>
<comment type="caution">
    <text evidence="3">The sequence shown here is derived from an EMBL/GenBank/DDBJ whole genome shotgun (WGS) entry which is preliminary data.</text>
</comment>
<gene>
    <name evidence="3" type="ORF">LNP10_01055</name>
</gene>
<keyword evidence="4" id="KW-1185">Reference proteome</keyword>
<proteinExistence type="predicted"/>
<evidence type="ECO:0000313" key="4">
    <source>
        <dbReference type="Proteomes" id="UP001522816"/>
    </source>
</evidence>